<organism evidence="1 2">
    <name type="scientific">Paenalkalicoccus suaedae</name>
    <dbReference type="NCBI Taxonomy" id="2592382"/>
    <lineage>
        <taxon>Bacteria</taxon>
        <taxon>Bacillati</taxon>
        <taxon>Bacillota</taxon>
        <taxon>Bacilli</taxon>
        <taxon>Bacillales</taxon>
        <taxon>Bacillaceae</taxon>
        <taxon>Paenalkalicoccus</taxon>
    </lineage>
</organism>
<dbReference type="EMBL" id="CP041372">
    <property type="protein sequence ID" value="QKS70014.1"/>
    <property type="molecule type" value="Genomic_DNA"/>
</dbReference>
<gene>
    <name evidence="1" type="ORF">FLK61_24895</name>
</gene>
<evidence type="ECO:0000313" key="1">
    <source>
        <dbReference type="EMBL" id="QKS70014.1"/>
    </source>
</evidence>
<dbReference type="Proteomes" id="UP000318138">
    <property type="component" value="Chromosome"/>
</dbReference>
<protein>
    <submittedName>
        <fullName evidence="1">DUF4188 domain-containing protein</fullName>
    </submittedName>
</protein>
<sequence length="160" mass="18531">MAKVHQGRYMAELEQDVVVFVIGMRINKLLSVRQWGKVFRAMPPMIKELYTQREHGFLSQEMMIGWRTITMLQYWKSSDDLIAYARHGKHLTAWRTFNQKLAASNAVGIFHETYELKNYEAIYGNMPEFGLAKAVGHKAITKPHESARERLGDESVITKD</sequence>
<name>A0A859FBU8_9BACI</name>
<dbReference type="RefSeq" id="WP_176008058.1">
    <property type="nucleotide sequence ID" value="NZ_CP041372.2"/>
</dbReference>
<dbReference type="KEGG" id="psua:FLK61_24895"/>
<dbReference type="Pfam" id="PF13826">
    <property type="entry name" value="Monooxy_af470-like"/>
    <property type="match status" value="1"/>
</dbReference>
<keyword evidence="2" id="KW-1185">Reference proteome</keyword>
<dbReference type="AlphaFoldDB" id="A0A859FBU8"/>
<reference evidence="2" key="1">
    <citation type="submission" date="2019-07" db="EMBL/GenBank/DDBJ databases">
        <title>Bacillus alkalisoli sp. nov. isolated from saline soil.</title>
        <authorList>
            <person name="Sun J.-Q."/>
            <person name="Xu L."/>
        </authorList>
    </citation>
    <scope>NUCLEOTIDE SEQUENCE [LARGE SCALE GENOMIC DNA]</scope>
    <source>
        <strain evidence="2">M4U3P1</strain>
    </source>
</reference>
<dbReference type="InterPro" id="IPR025444">
    <property type="entry name" value="Monooxy_af470"/>
</dbReference>
<proteinExistence type="predicted"/>
<accession>A0A859FBU8</accession>
<evidence type="ECO:0000313" key="2">
    <source>
        <dbReference type="Proteomes" id="UP000318138"/>
    </source>
</evidence>